<dbReference type="EMBL" id="CP075587">
    <property type="protein sequence ID" value="QYF48538.1"/>
    <property type="molecule type" value="Genomic_DNA"/>
</dbReference>
<organism evidence="2 3">
    <name type="scientific">Candidatus Rhabdochlamydia oedothoracis</name>
    <dbReference type="NCBI Taxonomy" id="2720720"/>
    <lineage>
        <taxon>Bacteria</taxon>
        <taxon>Pseudomonadati</taxon>
        <taxon>Chlamydiota</taxon>
        <taxon>Chlamydiia</taxon>
        <taxon>Parachlamydiales</taxon>
        <taxon>Candidatus Rhabdochlamydiaceae</taxon>
        <taxon>Candidatus Rhabdochlamydia</taxon>
    </lineage>
</organism>
<evidence type="ECO:0000313" key="2">
    <source>
        <dbReference type="EMBL" id="QYF48538.1"/>
    </source>
</evidence>
<sequence length="98" mass="11716">MPLKIRKGMMKFEKAKSLDNEKFRRLTGVKRSTFDQMSLILEISHKEKKARGGRVNKLKIEDMLLMTLEYLREYRTYFHISQSYNISESTAYKKSFQV</sequence>
<dbReference type="GO" id="GO:0004519">
    <property type="term" value="F:endonuclease activity"/>
    <property type="evidence" value="ECO:0007669"/>
    <property type="project" value="UniProtKB-KW"/>
</dbReference>
<protein>
    <submittedName>
        <fullName evidence="2">Helix-turn-helix of DDE superfamily endonuclease</fullName>
    </submittedName>
</protein>
<dbReference type="Proteomes" id="UP000826014">
    <property type="component" value="Chromosome"/>
</dbReference>
<keyword evidence="2" id="KW-0255">Endonuclease</keyword>
<keyword evidence="2" id="KW-0378">Hydrolase</keyword>
<dbReference type="InterPro" id="IPR027805">
    <property type="entry name" value="Transposase_HTH_dom"/>
</dbReference>
<reference evidence="2 3" key="1">
    <citation type="journal article" date="2022" name="bioRxiv">
        <title>Ecology and evolution of chlamydial symbionts of arthropods.</title>
        <authorList>
            <person name="Halter T."/>
            <person name="Koestlbacher S."/>
            <person name="Collingro A."/>
            <person name="Sixt B.S."/>
            <person name="Toenshoff E.R."/>
            <person name="Hendrickx F."/>
            <person name="Kostanjsek R."/>
            <person name="Horn M."/>
        </authorList>
    </citation>
    <scope>NUCLEOTIDE SEQUENCE [LARGE SCALE GENOMIC DNA]</scope>
    <source>
        <strain evidence="2">W744xW776</strain>
    </source>
</reference>
<evidence type="ECO:0000259" key="1">
    <source>
        <dbReference type="Pfam" id="PF13613"/>
    </source>
</evidence>
<dbReference type="Pfam" id="PF13613">
    <property type="entry name" value="HTH_Tnp_4"/>
    <property type="match status" value="1"/>
</dbReference>
<evidence type="ECO:0000313" key="3">
    <source>
        <dbReference type="Proteomes" id="UP000826014"/>
    </source>
</evidence>
<feature type="domain" description="Transposase Helix-turn-helix" evidence="1">
    <location>
        <begin position="56"/>
        <end position="92"/>
    </location>
</feature>
<keyword evidence="2" id="KW-0540">Nuclease</keyword>
<proteinExistence type="predicted"/>
<accession>A0ABX8V007</accession>
<name>A0ABX8V007_9BACT</name>
<gene>
    <name evidence="2" type="ORF">RHABOEDO_000718</name>
</gene>
<keyword evidence="3" id="KW-1185">Reference proteome</keyword>